<protein>
    <submittedName>
        <fullName evidence="1">Uncharacterized protein</fullName>
    </submittedName>
</protein>
<evidence type="ECO:0000313" key="1">
    <source>
        <dbReference type="EMBL" id="JAH65422.1"/>
    </source>
</evidence>
<accession>A0A0E9UI59</accession>
<organism evidence="1">
    <name type="scientific">Anguilla anguilla</name>
    <name type="common">European freshwater eel</name>
    <name type="synonym">Muraena anguilla</name>
    <dbReference type="NCBI Taxonomy" id="7936"/>
    <lineage>
        <taxon>Eukaryota</taxon>
        <taxon>Metazoa</taxon>
        <taxon>Chordata</taxon>
        <taxon>Craniata</taxon>
        <taxon>Vertebrata</taxon>
        <taxon>Euteleostomi</taxon>
        <taxon>Actinopterygii</taxon>
        <taxon>Neopterygii</taxon>
        <taxon>Teleostei</taxon>
        <taxon>Anguilliformes</taxon>
        <taxon>Anguillidae</taxon>
        <taxon>Anguilla</taxon>
    </lineage>
</organism>
<reference evidence="1" key="1">
    <citation type="submission" date="2014-11" db="EMBL/GenBank/DDBJ databases">
        <authorList>
            <person name="Amaro Gonzalez C."/>
        </authorList>
    </citation>
    <scope>NUCLEOTIDE SEQUENCE</scope>
</reference>
<reference evidence="1" key="2">
    <citation type="journal article" date="2015" name="Fish Shellfish Immunol.">
        <title>Early steps in the European eel (Anguilla anguilla)-Vibrio vulnificus interaction in the gills: Role of the RtxA13 toxin.</title>
        <authorList>
            <person name="Callol A."/>
            <person name="Pajuelo D."/>
            <person name="Ebbesson L."/>
            <person name="Teles M."/>
            <person name="MacKenzie S."/>
            <person name="Amaro C."/>
        </authorList>
    </citation>
    <scope>NUCLEOTIDE SEQUENCE</scope>
</reference>
<name>A0A0E9UI59_ANGAN</name>
<dbReference type="AlphaFoldDB" id="A0A0E9UI59"/>
<dbReference type="EMBL" id="GBXM01043155">
    <property type="protein sequence ID" value="JAH65422.1"/>
    <property type="molecule type" value="Transcribed_RNA"/>
</dbReference>
<proteinExistence type="predicted"/>
<sequence length="37" mass="4277">MKPLWAVSFLHSLQRGTNASTLRPIETHSTLSRWQIL</sequence>